<name>A0A0G0MBY4_9BACT</name>
<keyword evidence="1" id="KW-0732">Signal</keyword>
<dbReference type="InterPro" id="IPR008930">
    <property type="entry name" value="Terpenoid_cyclase/PrenylTrfase"/>
</dbReference>
<feature type="domain" description="Transcobalamin-like C-terminal" evidence="3">
    <location>
        <begin position="323"/>
        <end position="381"/>
    </location>
</feature>
<sequence length="516" mass="54851">MTKNKIKNGIKLFLLFALVCPLFATAGISEARTYLETLTPDPWITQALIASGKTNVALDHLKSVFGTLATDYAKTILAIAAAGESPATFGNIDYVAKLKTYLNNDQIGDAGLLNDDMWAILALGSVGKGTANEAQKAKAYIIANQNTDGGWGYAKGGESDTNDTAAGIIALREAGVSANDVAITKALAYLKSVQNNDGGFGWSGGSDSDSGSDAWVIIALHKLGISPATWAKDAKTPLSHLQTLQDTDGGFWWVNQGTSEFNNKAMTPYAVIALAGKSFPIARFGGIESGYHIRIEGGNSTICNTRVEGIKALDLIKNAATKCNFTYSIKDTTFGPYLEQINNEIAAGADGWIYLINNESPAVGMADYILKTNDDVLVYFGQWGILPERIKNGSVSNSVGLKVEIDSAGPDVAGASLIFTVSPDNLDFGKIKAGTSKKQTLILKNEGTVDLRLSASVDGDIVFKDYLKLASSTWGTYSQELAHDNNSNLEAELDIPSTFKNSGVKNGSLIIWASPK</sequence>
<evidence type="ECO:0000259" key="3">
    <source>
        <dbReference type="Pfam" id="PF14478"/>
    </source>
</evidence>
<dbReference type="AlphaFoldDB" id="A0A0G0MBY4"/>
<proteinExistence type="predicted"/>
<dbReference type="Pfam" id="PF14478">
    <property type="entry name" value="DUF4430"/>
    <property type="match status" value="1"/>
</dbReference>
<evidence type="ECO:0000313" key="4">
    <source>
        <dbReference type="EMBL" id="KKQ71254.1"/>
    </source>
</evidence>
<dbReference type="SUPFAM" id="SSF48239">
    <property type="entry name" value="Terpenoid cyclases/Protein prenyltransferases"/>
    <property type="match status" value="1"/>
</dbReference>
<organism evidence="4 5">
    <name type="scientific">Candidatus Falkowbacteria bacterium GW2011_GWE1_38_31</name>
    <dbReference type="NCBI Taxonomy" id="1618638"/>
    <lineage>
        <taxon>Bacteria</taxon>
        <taxon>Candidatus Falkowiibacteriota</taxon>
    </lineage>
</organism>
<evidence type="ECO:0000256" key="1">
    <source>
        <dbReference type="SAM" id="SignalP"/>
    </source>
</evidence>
<dbReference type="Gene3D" id="1.50.10.20">
    <property type="match status" value="1"/>
</dbReference>
<feature type="domain" description="Squalene cyclase C-terminal" evidence="2">
    <location>
        <begin position="129"/>
        <end position="251"/>
    </location>
</feature>
<evidence type="ECO:0008006" key="6">
    <source>
        <dbReference type="Google" id="ProtNLM"/>
    </source>
</evidence>
<gene>
    <name evidence="4" type="ORF">US91_C0001G0181</name>
</gene>
<dbReference type="Gene3D" id="2.60.40.10">
    <property type="entry name" value="Immunoglobulins"/>
    <property type="match status" value="1"/>
</dbReference>
<dbReference type="InterPro" id="IPR013783">
    <property type="entry name" value="Ig-like_fold"/>
</dbReference>
<feature type="signal peptide" evidence="1">
    <location>
        <begin position="1"/>
        <end position="26"/>
    </location>
</feature>
<evidence type="ECO:0000313" key="5">
    <source>
        <dbReference type="Proteomes" id="UP000034022"/>
    </source>
</evidence>
<dbReference type="Pfam" id="PF13243">
    <property type="entry name" value="SQHop_cyclase_C"/>
    <property type="match status" value="1"/>
</dbReference>
<feature type="chain" id="PRO_5002533622" description="Prenyltransferase/squalene oxidase" evidence="1">
    <location>
        <begin position="27"/>
        <end position="516"/>
    </location>
</feature>
<comment type="caution">
    <text evidence="4">The sequence shown here is derived from an EMBL/GenBank/DDBJ whole genome shotgun (WGS) entry which is preliminary data.</text>
</comment>
<reference evidence="4 5" key="1">
    <citation type="journal article" date="2015" name="Nature">
        <title>rRNA introns, odd ribosomes, and small enigmatic genomes across a large radiation of phyla.</title>
        <authorList>
            <person name="Brown C.T."/>
            <person name="Hug L.A."/>
            <person name="Thomas B.C."/>
            <person name="Sharon I."/>
            <person name="Castelle C.J."/>
            <person name="Singh A."/>
            <person name="Wilkins M.J."/>
            <person name="Williams K.H."/>
            <person name="Banfield J.F."/>
        </authorList>
    </citation>
    <scope>NUCLEOTIDE SEQUENCE [LARGE SCALE GENOMIC DNA]</scope>
</reference>
<dbReference type="InterPro" id="IPR027954">
    <property type="entry name" value="Transcobalamin-like_C"/>
</dbReference>
<evidence type="ECO:0000259" key="2">
    <source>
        <dbReference type="Pfam" id="PF13243"/>
    </source>
</evidence>
<accession>A0A0G0MBY4</accession>
<dbReference type="Proteomes" id="UP000034022">
    <property type="component" value="Unassembled WGS sequence"/>
</dbReference>
<dbReference type="CDD" id="cd00688">
    <property type="entry name" value="ISOPREN_C2_like"/>
    <property type="match status" value="1"/>
</dbReference>
<dbReference type="EMBL" id="LBUU01000001">
    <property type="protein sequence ID" value="KKQ71254.1"/>
    <property type="molecule type" value="Genomic_DNA"/>
</dbReference>
<dbReference type="Gene3D" id="2.170.130.30">
    <property type="match status" value="1"/>
</dbReference>
<dbReference type="InterPro" id="IPR032696">
    <property type="entry name" value="SQ_cyclase_C"/>
</dbReference>
<protein>
    <recommendedName>
        <fullName evidence="6">Prenyltransferase/squalene oxidase</fullName>
    </recommendedName>
</protein>